<dbReference type="SUPFAM" id="SSF54862">
    <property type="entry name" value="4Fe-4S ferredoxins"/>
    <property type="match status" value="2"/>
</dbReference>
<keyword evidence="4" id="KW-0408">Iron</keyword>
<evidence type="ECO:0000256" key="1">
    <source>
        <dbReference type="ARBA" id="ARBA00022485"/>
    </source>
</evidence>
<feature type="domain" description="4Fe-4S ferredoxin-type" evidence="6">
    <location>
        <begin position="211"/>
        <end position="240"/>
    </location>
</feature>
<protein>
    <submittedName>
        <fullName evidence="7">4Fe-4S dicluster domain-containing protein</fullName>
    </submittedName>
</protein>
<dbReference type="PROSITE" id="PS51379">
    <property type="entry name" value="4FE4S_FER_2"/>
    <property type="match status" value="4"/>
</dbReference>
<dbReference type="GO" id="GO:0051539">
    <property type="term" value="F:4 iron, 4 sulfur cluster binding"/>
    <property type="evidence" value="ECO:0007669"/>
    <property type="project" value="UniProtKB-KW"/>
</dbReference>
<evidence type="ECO:0000256" key="5">
    <source>
        <dbReference type="ARBA" id="ARBA00023014"/>
    </source>
</evidence>
<dbReference type="PROSITE" id="PS00198">
    <property type="entry name" value="4FE4S_FER_1"/>
    <property type="match status" value="2"/>
</dbReference>
<dbReference type="InterPro" id="IPR017896">
    <property type="entry name" value="4Fe4S_Fe-S-bd"/>
</dbReference>
<evidence type="ECO:0000313" key="7">
    <source>
        <dbReference type="EMBL" id="HGE66675.1"/>
    </source>
</evidence>
<name>A0A7C3UI81_9EURY</name>
<gene>
    <name evidence="7" type="ORF">ENX77_06140</name>
</gene>
<feature type="domain" description="4Fe-4S ferredoxin-type" evidence="6">
    <location>
        <begin position="87"/>
        <end position="116"/>
    </location>
</feature>
<feature type="domain" description="4Fe-4S ferredoxin-type" evidence="6">
    <location>
        <begin position="53"/>
        <end position="82"/>
    </location>
</feature>
<dbReference type="Gene3D" id="3.30.70.20">
    <property type="match status" value="2"/>
</dbReference>
<dbReference type="GO" id="GO:0046872">
    <property type="term" value="F:metal ion binding"/>
    <property type="evidence" value="ECO:0007669"/>
    <property type="project" value="UniProtKB-KW"/>
</dbReference>
<sequence length="243" mass="27454">MVKIVKPPKVDITRTVIGHLKAIGEATKQAIAPDTITIHYPRERRKYPDNFRGLMIFSKDECISCFRCAHICPANAIQMFPDENGRYYPGVDYAKCILCHFCIDSCPTAALKPSKIHDVAFKDVESMFIKEMDGIPEIKREDKKLVEYDFEEDLKITKRKYVENLIVEVPKPPRPKMIAAVKSPENCIGCRLCFFACPVDAISSKAEELEIILDTDPKKCTGCGICVRICPTDVLILQPVREG</sequence>
<evidence type="ECO:0000256" key="3">
    <source>
        <dbReference type="ARBA" id="ARBA00022737"/>
    </source>
</evidence>
<dbReference type="Gene3D" id="3.30.70.3270">
    <property type="match status" value="1"/>
</dbReference>
<dbReference type="CDD" id="cd10549">
    <property type="entry name" value="MtMvhB_like"/>
    <property type="match status" value="1"/>
</dbReference>
<dbReference type="GO" id="GO:0009060">
    <property type="term" value="P:aerobic respiration"/>
    <property type="evidence" value="ECO:0007669"/>
    <property type="project" value="TreeGrafter"/>
</dbReference>
<evidence type="ECO:0000256" key="2">
    <source>
        <dbReference type="ARBA" id="ARBA00022723"/>
    </source>
</evidence>
<dbReference type="GO" id="GO:0016020">
    <property type="term" value="C:membrane"/>
    <property type="evidence" value="ECO:0007669"/>
    <property type="project" value="InterPro"/>
</dbReference>
<dbReference type="EMBL" id="DTPI01000031">
    <property type="protein sequence ID" value="HGE66675.1"/>
    <property type="molecule type" value="Genomic_DNA"/>
</dbReference>
<dbReference type="AlphaFoldDB" id="A0A7C3UI81"/>
<proteinExistence type="predicted"/>
<keyword evidence="5" id="KW-0411">Iron-sulfur</keyword>
<dbReference type="PANTHER" id="PTHR10849:SF35">
    <property type="entry name" value="FORMATE HYDROGENLYASE SUBUNIT 6-RELATED"/>
    <property type="match status" value="1"/>
</dbReference>
<keyword evidence="2" id="KW-0479">Metal-binding</keyword>
<comment type="caution">
    <text evidence="7">The sequence shown here is derived from an EMBL/GenBank/DDBJ whole genome shotgun (WGS) entry which is preliminary data.</text>
</comment>
<feature type="domain" description="4Fe-4S ferredoxin-type" evidence="6">
    <location>
        <begin position="178"/>
        <end position="207"/>
    </location>
</feature>
<accession>A0A7C3UI81</accession>
<dbReference type="Pfam" id="PF12838">
    <property type="entry name" value="Fer4_7"/>
    <property type="match status" value="2"/>
</dbReference>
<evidence type="ECO:0000256" key="4">
    <source>
        <dbReference type="ARBA" id="ARBA00023004"/>
    </source>
</evidence>
<keyword evidence="1" id="KW-0004">4Fe-4S</keyword>
<dbReference type="InterPro" id="IPR017900">
    <property type="entry name" value="4Fe4S_Fe_S_CS"/>
</dbReference>
<organism evidence="7">
    <name type="scientific">Geoglobus ahangari</name>
    <dbReference type="NCBI Taxonomy" id="113653"/>
    <lineage>
        <taxon>Archaea</taxon>
        <taxon>Methanobacteriati</taxon>
        <taxon>Methanobacteriota</taxon>
        <taxon>Archaeoglobi</taxon>
        <taxon>Archaeoglobales</taxon>
        <taxon>Archaeoglobaceae</taxon>
        <taxon>Geoglobus</taxon>
    </lineage>
</organism>
<dbReference type="GO" id="GO:0003954">
    <property type="term" value="F:NADH dehydrogenase activity"/>
    <property type="evidence" value="ECO:0007669"/>
    <property type="project" value="TreeGrafter"/>
</dbReference>
<dbReference type="PANTHER" id="PTHR10849">
    <property type="entry name" value="NADH DEHYDROGENASE UBIQUINONE IRON-SULFUR PROTEIN 8, MITOCHONDRIAL"/>
    <property type="match status" value="1"/>
</dbReference>
<evidence type="ECO:0000259" key="6">
    <source>
        <dbReference type="PROSITE" id="PS51379"/>
    </source>
</evidence>
<dbReference type="InterPro" id="IPR010226">
    <property type="entry name" value="NADH_quinone_OxRdtase_chainI"/>
</dbReference>
<keyword evidence="3" id="KW-0677">Repeat</keyword>
<reference evidence="7" key="1">
    <citation type="journal article" date="2020" name="mSystems">
        <title>Genome- and Community-Level Interaction Insights into Carbon Utilization and Element Cycling Functions of Hydrothermarchaeota in Hydrothermal Sediment.</title>
        <authorList>
            <person name="Zhou Z."/>
            <person name="Liu Y."/>
            <person name="Xu W."/>
            <person name="Pan J."/>
            <person name="Luo Z.H."/>
            <person name="Li M."/>
        </authorList>
    </citation>
    <scope>NUCLEOTIDE SEQUENCE [LARGE SCALE GENOMIC DNA]</scope>
    <source>
        <strain evidence="7">SpSt-97</strain>
    </source>
</reference>